<proteinExistence type="inferred from homology"/>
<dbReference type="SUPFAM" id="SSF53850">
    <property type="entry name" value="Periplasmic binding protein-like II"/>
    <property type="match status" value="1"/>
</dbReference>
<dbReference type="GO" id="GO:0003700">
    <property type="term" value="F:DNA-binding transcription factor activity"/>
    <property type="evidence" value="ECO:0007669"/>
    <property type="project" value="InterPro"/>
</dbReference>
<gene>
    <name evidence="6" type="ORF">CRD36_07000</name>
</gene>
<dbReference type="Pfam" id="PF03466">
    <property type="entry name" value="LysR_substrate"/>
    <property type="match status" value="1"/>
</dbReference>
<feature type="domain" description="HTH lysR-type" evidence="5">
    <location>
        <begin position="1"/>
        <end position="58"/>
    </location>
</feature>
<dbReference type="OrthoDB" id="7260751at2"/>
<dbReference type="InterPro" id="IPR036388">
    <property type="entry name" value="WH-like_DNA-bd_sf"/>
</dbReference>
<dbReference type="CDD" id="cd05466">
    <property type="entry name" value="PBP2_LTTR_substrate"/>
    <property type="match status" value="1"/>
</dbReference>
<dbReference type="Gene3D" id="3.40.190.290">
    <property type="match status" value="1"/>
</dbReference>
<sequence length="309" mass="34208">MRYRQIEVFHAVMMYGTVTKAAQNLRVSQPSVTSSIQNTEAELGFSLFDRTGGRLTPTAEARILFDEVDRAHDSLLAVDSLCNRLKEGSAGHIRVAATPALSQRILPSAISRFQKQHQRFTFDISSEHSPAILSNLDERPQSFHLGFTFGVEENTGLRTKNLANIPIYCVVPKNLLANLKQIPALDEPLDLNLIADLPFIDLYENEPLGRVARSLLLSANVSPTGLLRVHDHHMAAALVHKGMGVTILDSLSVHNLCKSEEIPNIVAFKLPESPTLPITAVFSQNRNLTYPIRHFIDCVISSLKSSLEI</sequence>
<evidence type="ECO:0000313" key="7">
    <source>
        <dbReference type="Proteomes" id="UP000229730"/>
    </source>
</evidence>
<dbReference type="Pfam" id="PF00126">
    <property type="entry name" value="HTH_1"/>
    <property type="match status" value="1"/>
</dbReference>
<evidence type="ECO:0000259" key="5">
    <source>
        <dbReference type="PROSITE" id="PS50931"/>
    </source>
</evidence>
<dbReference type="Proteomes" id="UP000229730">
    <property type="component" value="Unassembled WGS sequence"/>
</dbReference>
<organism evidence="6 7">
    <name type="scientific">Paremcibacter congregatus</name>
    <dbReference type="NCBI Taxonomy" id="2043170"/>
    <lineage>
        <taxon>Bacteria</taxon>
        <taxon>Pseudomonadati</taxon>
        <taxon>Pseudomonadota</taxon>
        <taxon>Alphaproteobacteria</taxon>
        <taxon>Emcibacterales</taxon>
        <taxon>Emcibacteraceae</taxon>
        <taxon>Paremcibacter</taxon>
    </lineage>
</organism>
<dbReference type="InParanoid" id="A0A2G4YS21"/>
<name>A0A2G4YS21_9PROT</name>
<evidence type="ECO:0000256" key="4">
    <source>
        <dbReference type="ARBA" id="ARBA00023163"/>
    </source>
</evidence>
<dbReference type="GO" id="GO:0043565">
    <property type="term" value="F:sequence-specific DNA binding"/>
    <property type="evidence" value="ECO:0007669"/>
    <property type="project" value="TreeGrafter"/>
</dbReference>
<keyword evidence="7" id="KW-1185">Reference proteome</keyword>
<dbReference type="SUPFAM" id="SSF46785">
    <property type="entry name" value="Winged helix' DNA-binding domain"/>
    <property type="match status" value="1"/>
</dbReference>
<dbReference type="PROSITE" id="PS50931">
    <property type="entry name" value="HTH_LYSR"/>
    <property type="match status" value="1"/>
</dbReference>
<dbReference type="AlphaFoldDB" id="A0A2G4YS21"/>
<reference evidence="6 7" key="1">
    <citation type="submission" date="2017-10" db="EMBL/GenBank/DDBJ databases">
        <title>Frigbacter circumglobatus gen. nov. sp. nov., isolated from sediment cultured in situ.</title>
        <authorList>
            <person name="Zhao Z."/>
        </authorList>
    </citation>
    <scope>NUCLEOTIDE SEQUENCE [LARGE SCALE GENOMIC DNA]</scope>
    <source>
        <strain evidence="6 7">ZYL</strain>
    </source>
</reference>
<evidence type="ECO:0000313" key="6">
    <source>
        <dbReference type="EMBL" id="PHZ85154.1"/>
    </source>
</evidence>
<keyword evidence="3" id="KW-0238">DNA-binding</keyword>
<dbReference type="InterPro" id="IPR036390">
    <property type="entry name" value="WH_DNA-bd_sf"/>
</dbReference>
<dbReference type="PANTHER" id="PTHR30427">
    <property type="entry name" value="TRANSCRIPTIONAL ACTIVATOR PROTEIN LYSR"/>
    <property type="match status" value="1"/>
</dbReference>
<evidence type="ECO:0000256" key="1">
    <source>
        <dbReference type="ARBA" id="ARBA00009437"/>
    </source>
</evidence>
<evidence type="ECO:0000256" key="2">
    <source>
        <dbReference type="ARBA" id="ARBA00023015"/>
    </source>
</evidence>
<evidence type="ECO:0000256" key="3">
    <source>
        <dbReference type="ARBA" id="ARBA00023125"/>
    </source>
</evidence>
<dbReference type="InterPro" id="IPR005119">
    <property type="entry name" value="LysR_subst-bd"/>
</dbReference>
<comment type="caution">
    <text evidence="6">The sequence shown here is derived from an EMBL/GenBank/DDBJ whole genome shotgun (WGS) entry which is preliminary data.</text>
</comment>
<keyword evidence="2" id="KW-0805">Transcription regulation</keyword>
<protein>
    <recommendedName>
        <fullName evidence="5">HTH lysR-type domain-containing protein</fullName>
    </recommendedName>
</protein>
<comment type="similarity">
    <text evidence="1">Belongs to the LysR transcriptional regulatory family.</text>
</comment>
<dbReference type="PANTHER" id="PTHR30427:SF1">
    <property type="entry name" value="TRANSCRIPTIONAL ACTIVATOR PROTEIN LYSR"/>
    <property type="match status" value="1"/>
</dbReference>
<dbReference type="EMBL" id="PDEM01000016">
    <property type="protein sequence ID" value="PHZ85154.1"/>
    <property type="molecule type" value="Genomic_DNA"/>
</dbReference>
<dbReference type="Gene3D" id="1.10.10.10">
    <property type="entry name" value="Winged helix-like DNA-binding domain superfamily/Winged helix DNA-binding domain"/>
    <property type="match status" value="1"/>
</dbReference>
<dbReference type="PRINTS" id="PR00039">
    <property type="entry name" value="HTHLYSR"/>
</dbReference>
<dbReference type="InterPro" id="IPR000847">
    <property type="entry name" value="LysR_HTH_N"/>
</dbReference>
<keyword evidence="4" id="KW-0804">Transcription</keyword>
<dbReference type="GO" id="GO:0010628">
    <property type="term" value="P:positive regulation of gene expression"/>
    <property type="evidence" value="ECO:0007669"/>
    <property type="project" value="TreeGrafter"/>
</dbReference>
<accession>A0A2G4YS21</accession>
<dbReference type="RefSeq" id="WP_099472042.1">
    <property type="nucleotide sequence ID" value="NZ_CP041025.1"/>
</dbReference>